<keyword evidence="7" id="KW-1185">Reference proteome</keyword>
<feature type="transmembrane region" description="Helical" evidence="4">
    <location>
        <begin position="125"/>
        <end position="146"/>
    </location>
</feature>
<proteinExistence type="predicted"/>
<dbReference type="GO" id="GO:0050852">
    <property type="term" value="P:T cell receptor signaling pathway"/>
    <property type="evidence" value="ECO:0007669"/>
    <property type="project" value="TreeGrafter"/>
</dbReference>
<keyword evidence="4" id="KW-1133">Transmembrane helix</keyword>
<dbReference type="SUPFAM" id="SSF48726">
    <property type="entry name" value="Immunoglobulin"/>
    <property type="match status" value="1"/>
</dbReference>
<dbReference type="GO" id="GO:0005102">
    <property type="term" value="F:signaling receptor binding"/>
    <property type="evidence" value="ECO:0007669"/>
    <property type="project" value="TreeGrafter"/>
</dbReference>
<dbReference type="Proteomes" id="UP000472276">
    <property type="component" value="Unassembled WGS sequence"/>
</dbReference>
<evidence type="ECO:0000313" key="6">
    <source>
        <dbReference type="Ensembl" id="ENSOABP00000019078.2"/>
    </source>
</evidence>
<evidence type="ECO:0000259" key="5">
    <source>
        <dbReference type="PROSITE" id="PS50835"/>
    </source>
</evidence>
<comment type="subcellular location">
    <subcellularLocation>
        <location evidence="1">Membrane</location>
    </subcellularLocation>
</comment>
<dbReference type="InterPro" id="IPR050504">
    <property type="entry name" value="IgSF_BTN/MOG"/>
</dbReference>
<evidence type="ECO:0000256" key="4">
    <source>
        <dbReference type="SAM" id="Phobius"/>
    </source>
</evidence>
<dbReference type="PANTHER" id="PTHR24100">
    <property type="entry name" value="BUTYROPHILIN"/>
    <property type="match status" value="1"/>
</dbReference>
<dbReference type="AlphaFoldDB" id="A0A668SWJ9"/>
<evidence type="ECO:0000256" key="2">
    <source>
        <dbReference type="ARBA" id="ARBA00023136"/>
    </source>
</evidence>
<keyword evidence="3" id="KW-0393">Immunoglobulin domain</keyword>
<keyword evidence="2 4" id="KW-0472">Membrane</keyword>
<dbReference type="InterPro" id="IPR013783">
    <property type="entry name" value="Ig-like_fold"/>
</dbReference>
<dbReference type="SMART" id="SM00406">
    <property type="entry name" value="IGv"/>
    <property type="match status" value="1"/>
</dbReference>
<reference evidence="6" key="2">
    <citation type="submission" date="2025-09" db="UniProtKB">
        <authorList>
            <consortium name="Ensembl"/>
        </authorList>
    </citation>
    <scope>IDENTIFICATION</scope>
</reference>
<evidence type="ECO:0000256" key="3">
    <source>
        <dbReference type="ARBA" id="ARBA00023319"/>
    </source>
</evidence>
<dbReference type="Pfam" id="PF07686">
    <property type="entry name" value="V-set"/>
    <property type="match status" value="1"/>
</dbReference>
<dbReference type="InterPro" id="IPR036179">
    <property type="entry name" value="Ig-like_dom_sf"/>
</dbReference>
<feature type="domain" description="Ig-like" evidence="5">
    <location>
        <begin position="1"/>
        <end position="90"/>
    </location>
</feature>
<dbReference type="InterPro" id="IPR013106">
    <property type="entry name" value="Ig_V-set"/>
</dbReference>
<dbReference type="InterPro" id="IPR007110">
    <property type="entry name" value="Ig-like_dom"/>
</dbReference>
<name>A0A668SWJ9_OREAU</name>
<organism evidence="6 7">
    <name type="scientific">Oreochromis aureus</name>
    <name type="common">Israeli tilapia</name>
    <name type="synonym">Chromis aureus</name>
    <dbReference type="NCBI Taxonomy" id="47969"/>
    <lineage>
        <taxon>Eukaryota</taxon>
        <taxon>Metazoa</taxon>
        <taxon>Chordata</taxon>
        <taxon>Craniata</taxon>
        <taxon>Vertebrata</taxon>
        <taxon>Euteleostomi</taxon>
        <taxon>Actinopterygii</taxon>
        <taxon>Neopterygii</taxon>
        <taxon>Teleostei</taxon>
        <taxon>Neoteleostei</taxon>
        <taxon>Acanthomorphata</taxon>
        <taxon>Ovalentaria</taxon>
        <taxon>Cichlomorphae</taxon>
        <taxon>Cichliformes</taxon>
        <taxon>Cichlidae</taxon>
        <taxon>African cichlids</taxon>
        <taxon>Pseudocrenilabrinae</taxon>
        <taxon>Oreochromini</taxon>
        <taxon>Oreochromis</taxon>
    </lineage>
</organism>
<dbReference type="OMA" id="CRAPNEN"/>
<dbReference type="PROSITE" id="PS50835">
    <property type="entry name" value="IG_LIKE"/>
    <property type="match status" value="1"/>
</dbReference>
<dbReference type="Gene3D" id="2.60.40.10">
    <property type="entry name" value="Immunoglobulins"/>
    <property type="match status" value="1"/>
</dbReference>
<dbReference type="GO" id="GO:0001817">
    <property type="term" value="P:regulation of cytokine production"/>
    <property type="evidence" value="ECO:0007669"/>
    <property type="project" value="TreeGrafter"/>
</dbReference>
<protein>
    <recommendedName>
        <fullName evidence="5">Ig-like domain-containing protein</fullName>
    </recommendedName>
</protein>
<evidence type="ECO:0000256" key="1">
    <source>
        <dbReference type="ARBA" id="ARBA00004370"/>
    </source>
</evidence>
<sequence length="157" mass="18430">INVRCTVSGQSAILSCRTQNKSVIVVEWSRPDLKNKHVLFYRDEQFDTDSQHPSFKQRVALKDRQMKDGDVSLILKYVTINDTGTYQCRVFIRGTNRRKRAILETEPICIIKLSVSDPSGESLEFIWLCFLGCLLLVFIYLCIYYWHRKNTWALFQE</sequence>
<accession>A0A668SWJ9</accession>
<dbReference type="Ensembl" id="ENSOABT00000019658.2">
    <property type="protein sequence ID" value="ENSOABP00000019078.2"/>
    <property type="gene ID" value="ENSOABG00000009261.2"/>
</dbReference>
<reference evidence="6" key="1">
    <citation type="submission" date="2025-08" db="UniProtKB">
        <authorList>
            <consortium name="Ensembl"/>
        </authorList>
    </citation>
    <scope>IDENTIFICATION</scope>
</reference>
<dbReference type="GO" id="GO:0009897">
    <property type="term" value="C:external side of plasma membrane"/>
    <property type="evidence" value="ECO:0007669"/>
    <property type="project" value="TreeGrafter"/>
</dbReference>
<dbReference type="PANTHER" id="PTHR24100:SF151">
    <property type="entry name" value="ICOS LIGAND"/>
    <property type="match status" value="1"/>
</dbReference>
<evidence type="ECO:0000313" key="7">
    <source>
        <dbReference type="Proteomes" id="UP000472276"/>
    </source>
</evidence>
<keyword evidence="4" id="KW-0812">Transmembrane</keyword>